<keyword evidence="4 7" id="KW-1133">Transmembrane helix</keyword>
<sequence length="618" mass="66653">MDAPSTEPDSRDGSRQESAHGVDQSTKSAWYLFLLTISIGGLQIVWSVELSSGSPYLLSLGMSKSLLAFVWIAGPLTGTLVQPYVGIRSDNCRISWGKRKPFMVVGGAATIVTLLALAWVKEIVGGILSIFGVDPHSDGTKTVIIIVATIFMYALDFAVNTVQAGIRAFIVDNCPAHQQELANAWASRVTGVGNILGYIFGYMDLPSYLPFLGNSQFKVLCALASLSLGATLLASCMYIRERDPRLDGPPATAGLGVVSFFRQVFKSIRNLPPQISRVCEVQIAAWVGWFPFLFYSSTYIGQLYANPIFADHPDLPKDQVDRTWEDATRIGTFALLIYAVISFLANIILPLFVVPTYSAVPVSTARRQDGDDSTSEDGKVAPARRLSISSIPTGTASEPLLDAETGKSTGEDGEPTWLSCLQIPGLTLRRTWILSHGLFAICMFSTFFVSHYPAGSVLVGLVGICWAVALWAPFALISAEVSRINLERRLHRRGGASAGAEPGSAPGQNTSSSSYAPVSSHDHDDADSVDENGIEEGRAKVIDEDENTAEAGIILGLHNVAISFPQIFSSLMCSAIFKIAQKPRGEPWDDSVGWVMRFGGCAALVAVWLTMRLAEGSR</sequence>
<feature type="transmembrane region" description="Helical" evidence="7">
    <location>
        <begin position="283"/>
        <end position="305"/>
    </location>
</feature>
<dbReference type="SUPFAM" id="SSF103473">
    <property type="entry name" value="MFS general substrate transporter"/>
    <property type="match status" value="1"/>
</dbReference>
<dbReference type="PANTHER" id="PTHR19432:SF35">
    <property type="entry name" value="SOLUTE CARRIER FAMILY 45 MEMBER 3 ISOFORM X1"/>
    <property type="match status" value="1"/>
</dbReference>
<protein>
    <recommendedName>
        <fullName evidence="10">Sucrose transporter</fullName>
    </recommendedName>
</protein>
<feature type="compositionally biased region" description="Low complexity" evidence="6">
    <location>
        <begin position="498"/>
        <end position="507"/>
    </location>
</feature>
<feature type="compositionally biased region" description="Polar residues" evidence="6">
    <location>
        <begin position="508"/>
        <end position="517"/>
    </location>
</feature>
<feature type="region of interest" description="Disordered" evidence="6">
    <location>
        <begin position="495"/>
        <end position="531"/>
    </location>
</feature>
<feature type="transmembrane region" description="Helical" evidence="7">
    <location>
        <begin position="432"/>
        <end position="452"/>
    </location>
</feature>
<gene>
    <name evidence="8" type="ORF">N7492_000704</name>
</gene>
<dbReference type="EMBL" id="JAPQKO010000001">
    <property type="protein sequence ID" value="KAJ5183088.1"/>
    <property type="molecule type" value="Genomic_DNA"/>
</dbReference>
<feature type="transmembrane region" description="Helical" evidence="7">
    <location>
        <begin position="108"/>
        <end position="131"/>
    </location>
</feature>
<evidence type="ECO:0000256" key="4">
    <source>
        <dbReference type="ARBA" id="ARBA00022989"/>
    </source>
</evidence>
<keyword evidence="3 7" id="KW-0812">Transmembrane</keyword>
<feature type="transmembrane region" description="Helical" evidence="7">
    <location>
        <begin position="215"/>
        <end position="239"/>
    </location>
</feature>
<keyword evidence="9" id="KW-1185">Reference proteome</keyword>
<dbReference type="Proteomes" id="UP001146351">
    <property type="component" value="Unassembled WGS sequence"/>
</dbReference>
<dbReference type="Gene3D" id="1.20.1250.20">
    <property type="entry name" value="MFS general substrate transporter like domains"/>
    <property type="match status" value="1"/>
</dbReference>
<accession>A0A9W9IQ25</accession>
<feature type="region of interest" description="Disordered" evidence="6">
    <location>
        <begin position="1"/>
        <end position="21"/>
    </location>
</feature>
<organism evidence="8 9">
    <name type="scientific">Penicillium capsulatum</name>
    <dbReference type="NCBI Taxonomy" id="69766"/>
    <lineage>
        <taxon>Eukaryota</taxon>
        <taxon>Fungi</taxon>
        <taxon>Dikarya</taxon>
        <taxon>Ascomycota</taxon>
        <taxon>Pezizomycotina</taxon>
        <taxon>Eurotiomycetes</taxon>
        <taxon>Eurotiomycetidae</taxon>
        <taxon>Eurotiales</taxon>
        <taxon>Aspergillaceae</taxon>
        <taxon>Penicillium</taxon>
    </lineage>
</organism>
<dbReference type="GO" id="GO:0005886">
    <property type="term" value="C:plasma membrane"/>
    <property type="evidence" value="ECO:0007669"/>
    <property type="project" value="TreeGrafter"/>
</dbReference>
<dbReference type="AlphaFoldDB" id="A0A9W9IQ25"/>
<comment type="caution">
    <text evidence="8">The sequence shown here is derived from an EMBL/GenBank/DDBJ whole genome shotgun (WGS) entry which is preliminary data.</text>
</comment>
<reference evidence="8" key="1">
    <citation type="submission" date="2022-11" db="EMBL/GenBank/DDBJ databases">
        <authorList>
            <person name="Petersen C."/>
        </authorList>
    </citation>
    <scope>NUCLEOTIDE SEQUENCE</scope>
    <source>
        <strain evidence="8">IBT 21917</strain>
    </source>
</reference>
<proteinExistence type="predicted"/>
<feature type="region of interest" description="Disordered" evidence="6">
    <location>
        <begin position="392"/>
        <end position="412"/>
    </location>
</feature>
<dbReference type="OrthoDB" id="28755at2759"/>
<name>A0A9W9IQ25_9EURO</name>
<feature type="compositionally biased region" description="Basic and acidic residues" evidence="6">
    <location>
        <begin position="8"/>
        <end position="20"/>
    </location>
</feature>
<evidence type="ECO:0008006" key="10">
    <source>
        <dbReference type="Google" id="ProtNLM"/>
    </source>
</evidence>
<dbReference type="PANTHER" id="PTHR19432">
    <property type="entry name" value="SUGAR TRANSPORTER"/>
    <property type="match status" value="1"/>
</dbReference>
<feature type="transmembrane region" description="Helical" evidence="7">
    <location>
        <begin position="458"/>
        <end position="479"/>
    </location>
</feature>
<feature type="transmembrane region" description="Helical" evidence="7">
    <location>
        <begin position="143"/>
        <end position="170"/>
    </location>
</feature>
<reference evidence="8" key="2">
    <citation type="journal article" date="2023" name="IMA Fungus">
        <title>Comparative genomic study of the Penicillium genus elucidates a diverse pangenome and 15 lateral gene transfer events.</title>
        <authorList>
            <person name="Petersen C."/>
            <person name="Sorensen T."/>
            <person name="Nielsen M.R."/>
            <person name="Sondergaard T.E."/>
            <person name="Sorensen J.L."/>
            <person name="Fitzpatrick D.A."/>
            <person name="Frisvad J.C."/>
            <person name="Nielsen K.L."/>
        </authorList>
    </citation>
    <scope>NUCLEOTIDE SEQUENCE</scope>
    <source>
        <strain evidence="8">IBT 21917</strain>
    </source>
</reference>
<evidence type="ECO:0000256" key="2">
    <source>
        <dbReference type="ARBA" id="ARBA00022448"/>
    </source>
</evidence>
<feature type="transmembrane region" description="Helical" evidence="7">
    <location>
        <begin position="66"/>
        <end position="87"/>
    </location>
</feature>
<evidence type="ECO:0000256" key="1">
    <source>
        <dbReference type="ARBA" id="ARBA00004141"/>
    </source>
</evidence>
<feature type="transmembrane region" description="Helical" evidence="7">
    <location>
        <begin position="333"/>
        <end position="357"/>
    </location>
</feature>
<evidence type="ECO:0000313" key="8">
    <source>
        <dbReference type="EMBL" id="KAJ5183088.1"/>
    </source>
</evidence>
<evidence type="ECO:0000256" key="7">
    <source>
        <dbReference type="SAM" id="Phobius"/>
    </source>
</evidence>
<comment type="subcellular location">
    <subcellularLocation>
        <location evidence="1">Membrane</location>
        <topology evidence="1">Multi-pass membrane protein</topology>
    </subcellularLocation>
</comment>
<keyword evidence="5 7" id="KW-0472">Membrane</keyword>
<evidence type="ECO:0000256" key="3">
    <source>
        <dbReference type="ARBA" id="ARBA00022692"/>
    </source>
</evidence>
<feature type="transmembrane region" description="Helical" evidence="7">
    <location>
        <begin position="29"/>
        <end position="46"/>
    </location>
</feature>
<evidence type="ECO:0000256" key="6">
    <source>
        <dbReference type="SAM" id="MobiDB-lite"/>
    </source>
</evidence>
<feature type="transmembrane region" description="Helical" evidence="7">
    <location>
        <begin position="182"/>
        <end position="203"/>
    </location>
</feature>
<dbReference type="InterPro" id="IPR036259">
    <property type="entry name" value="MFS_trans_sf"/>
</dbReference>
<keyword evidence="2" id="KW-0813">Transport</keyword>
<evidence type="ECO:0000313" key="9">
    <source>
        <dbReference type="Proteomes" id="UP001146351"/>
    </source>
</evidence>
<dbReference type="GO" id="GO:0008506">
    <property type="term" value="F:sucrose:proton symporter activity"/>
    <property type="evidence" value="ECO:0007669"/>
    <property type="project" value="TreeGrafter"/>
</dbReference>
<evidence type="ECO:0000256" key="5">
    <source>
        <dbReference type="ARBA" id="ARBA00023136"/>
    </source>
</evidence>